<comment type="caution">
    <text evidence="1">The sequence shown here is derived from an EMBL/GenBank/DDBJ whole genome shotgun (WGS) entry which is preliminary data.</text>
</comment>
<dbReference type="EMBL" id="CM039178">
    <property type="protein sequence ID" value="KAH9678779.1"/>
    <property type="molecule type" value="Genomic_DNA"/>
</dbReference>
<gene>
    <name evidence="1" type="ORF">KPL71_025859</name>
</gene>
<evidence type="ECO:0000313" key="1">
    <source>
        <dbReference type="EMBL" id="KAH9678779.1"/>
    </source>
</evidence>
<proteinExistence type="predicted"/>
<keyword evidence="2" id="KW-1185">Reference proteome</keyword>
<protein>
    <submittedName>
        <fullName evidence="1">D-glutamic acid-adding enzyme</fullName>
    </submittedName>
</protein>
<dbReference type="Proteomes" id="UP000829398">
    <property type="component" value="Chromosome 9"/>
</dbReference>
<evidence type="ECO:0000313" key="2">
    <source>
        <dbReference type="Proteomes" id="UP000829398"/>
    </source>
</evidence>
<accession>A0ACB8HVH3</accession>
<name>A0ACB8HVH3_CITSI</name>
<organism evidence="1 2">
    <name type="scientific">Citrus sinensis</name>
    <name type="common">Sweet orange</name>
    <name type="synonym">Citrus aurantium var. sinensis</name>
    <dbReference type="NCBI Taxonomy" id="2711"/>
    <lineage>
        <taxon>Eukaryota</taxon>
        <taxon>Viridiplantae</taxon>
        <taxon>Streptophyta</taxon>
        <taxon>Embryophyta</taxon>
        <taxon>Tracheophyta</taxon>
        <taxon>Spermatophyta</taxon>
        <taxon>Magnoliopsida</taxon>
        <taxon>eudicotyledons</taxon>
        <taxon>Gunneridae</taxon>
        <taxon>Pentapetalae</taxon>
        <taxon>rosids</taxon>
        <taxon>malvids</taxon>
        <taxon>Sapindales</taxon>
        <taxon>Rutaceae</taxon>
        <taxon>Aurantioideae</taxon>
        <taxon>Citrus</taxon>
    </lineage>
</organism>
<sequence>MTQPRPGKILSALGLNKARTDLFLGRPYTPKRVLPIKTPTQIAITQRSCEQPAQTTDKPTDDGPPPSRDRGSRTHVVVRPNSDEIDDDGGGWSRGSFELNCRRSCWFSATRMARKRRPTSKLQINTLIGRVIGAGIDAGVVAAGIFFAGSVTGAGVGARIVAAIFFFCICILAAGIVAAISVAAAGIDIQMLTDLQGQSVAVIGLGKSGRAAARLALARGASVLAIDQNQNLGHLEKDSLFEKYNDGLSLRTILGDFDGELLKDVDVVVVSPGVSVESYGLACLLQSGKRVMSELDFAAQVIPRSIKILAVTGTNGKSTVVTFVGQMLNHLGIEAFVGGNLGNPLSEAAFHCIALPSSKPKFQASIVEVSSYQMEIPNKYFCPTVSVVLNLTPDHLERHKTMKNYALTKCHLFSHMVNTKLGLLPFGNQHLNEAIKGHRFNLAWIGAFPGVKIDTEAKTASFEVPAVGVVSQLQLHNMKVMGRHNYHNAAVAALSVLGLDIGVDVEALNSTIEILRTPPHRMQIVHRDIQGVTWVDDSKATNLEATCTGLMDLKGHKSDAVYVNVNAICVSQLKDIYNLVYERVLIWKTLVNNGLSIPCFAVANMKDAVNHARRMATNGDAIVLSPGCASFDEFRNFEHRGMVFQELAFSA</sequence>
<reference evidence="2" key="1">
    <citation type="journal article" date="2023" name="Hortic. Res.">
        <title>A chromosome-level phased genome enabling allele-level studies in sweet orange: a case study on citrus Huanglongbing tolerance.</title>
        <authorList>
            <person name="Wu B."/>
            <person name="Yu Q."/>
            <person name="Deng Z."/>
            <person name="Duan Y."/>
            <person name="Luo F."/>
            <person name="Gmitter F. Jr."/>
        </authorList>
    </citation>
    <scope>NUCLEOTIDE SEQUENCE [LARGE SCALE GENOMIC DNA]</scope>
    <source>
        <strain evidence="2">cv. Valencia</strain>
    </source>
</reference>